<gene>
    <name evidence="4" type="ORF">H8L47_07820</name>
</gene>
<feature type="domain" description="RNA polymerase sigma-70 region 2" evidence="1">
    <location>
        <begin position="15"/>
        <end position="82"/>
    </location>
</feature>
<sequence>MNPADKSLHQDIDRIYQQESRRVFATLVHLLGDFDLAEEALHEAFKAALEQWPEKGMPEYPYAWLVSAGRYKAIDSIRRQKRFDPLDQHMETVEALVDESAQPGEPAAASSLTEDDRLRLIFTCCHPALAADAQIALTLREVCGLTTEEVAHAFLTPAPTLAQRIVRAKAKIRDAKIPYQVPGQEELPARLHSVLRVIYLVFNEGYSSSAGESALRLDLAEEAIRLTRLLQELLPEPEVSGLLALMLLHESRRPARTDTLGELVSLDEQDRQLWDQTLIQEGSTLVEHSLRSGRFGAYTLQAAISAVHSEASAYADTDWPQIVGLYDALLRVEASSIIELNRAIALAMCAGGLKTGLQLVEALLEKDEMRNYHLAHAARAELCHRNSDLAQARLSYEQALTLCKQGPEKRFIERRLQALTN</sequence>
<dbReference type="InterPro" id="IPR036388">
    <property type="entry name" value="WH-like_DNA-bd_sf"/>
</dbReference>
<dbReference type="SUPFAM" id="SSF88946">
    <property type="entry name" value="Sigma2 domain of RNA polymerase sigma factors"/>
    <property type="match status" value="1"/>
</dbReference>
<dbReference type="InterPro" id="IPR046531">
    <property type="entry name" value="DUF6596"/>
</dbReference>
<evidence type="ECO:0000313" key="5">
    <source>
        <dbReference type="Proteomes" id="UP000646911"/>
    </source>
</evidence>
<dbReference type="Gene3D" id="1.10.1740.10">
    <property type="match status" value="1"/>
</dbReference>
<dbReference type="PANTHER" id="PTHR47756">
    <property type="entry name" value="BLL6612 PROTEIN-RELATED"/>
    <property type="match status" value="1"/>
</dbReference>
<dbReference type="Proteomes" id="UP000646911">
    <property type="component" value="Unassembled WGS sequence"/>
</dbReference>
<dbReference type="InterPro" id="IPR007627">
    <property type="entry name" value="RNA_pol_sigma70_r2"/>
</dbReference>
<proteinExistence type="predicted"/>
<keyword evidence="5" id="KW-1185">Reference proteome</keyword>
<dbReference type="InterPro" id="IPR013324">
    <property type="entry name" value="RNA_pol_sigma_r3/r4-like"/>
</dbReference>
<dbReference type="EMBL" id="JACOFX010000002">
    <property type="protein sequence ID" value="MBC3907468.1"/>
    <property type="molecule type" value="Genomic_DNA"/>
</dbReference>
<accession>A0ABR6Z6S4</accession>
<dbReference type="Gene3D" id="1.10.10.10">
    <property type="entry name" value="Winged helix-like DNA-binding domain superfamily/Winged helix DNA-binding domain"/>
    <property type="match status" value="1"/>
</dbReference>
<dbReference type="RefSeq" id="WP_186952993.1">
    <property type="nucleotide sequence ID" value="NZ_JACOFX010000002.1"/>
</dbReference>
<dbReference type="InterPro" id="IPR013249">
    <property type="entry name" value="RNA_pol_sigma70_r4_t2"/>
</dbReference>
<dbReference type="Pfam" id="PF08281">
    <property type="entry name" value="Sigma70_r4_2"/>
    <property type="match status" value="1"/>
</dbReference>
<evidence type="ECO:0000313" key="4">
    <source>
        <dbReference type="EMBL" id="MBC3907468.1"/>
    </source>
</evidence>
<dbReference type="InterPro" id="IPR013325">
    <property type="entry name" value="RNA_pol_sigma_r2"/>
</dbReference>
<dbReference type="SUPFAM" id="SSF88659">
    <property type="entry name" value="Sigma3 and sigma4 domains of RNA polymerase sigma factors"/>
    <property type="match status" value="1"/>
</dbReference>
<feature type="domain" description="DUF6596" evidence="3">
    <location>
        <begin position="190"/>
        <end position="289"/>
    </location>
</feature>
<comment type="caution">
    <text evidence="4">The sequence shown here is derived from an EMBL/GenBank/DDBJ whole genome shotgun (WGS) entry which is preliminary data.</text>
</comment>
<reference evidence="4 5" key="1">
    <citation type="submission" date="2020-08" db="EMBL/GenBank/DDBJ databases">
        <title>Novel species isolated from subtropical streams in China.</title>
        <authorList>
            <person name="Lu H."/>
        </authorList>
    </citation>
    <scope>NUCLEOTIDE SEQUENCE [LARGE SCALE GENOMIC DNA]</scope>
    <source>
        <strain evidence="4 5">NL8W</strain>
    </source>
</reference>
<name>A0ABR6Z6S4_9BURK</name>
<evidence type="ECO:0000259" key="2">
    <source>
        <dbReference type="Pfam" id="PF08281"/>
    </source>
</evidence>
<dbReference type="Pfam" id="PF20239">
    <property type="entry name" value="DUF6596"/>
    <property type="match status" value="1"/>
</dbReference>
<dbReference type="Pfam" id="PF04542">
    <property type="entry name" value="Sigma70_r2"/>
    <property type="match status" value="1"/>
</dbReference>
<feature type="domain" description="RNA polymerase sigma factor 70 region 4 type 2" evidence="2">
    <location>
        <begin position="121"/>
        <end position="172"/>
    </location>
</feature>
<dbReference type="PANTHER" id="PTHR47756:SF2">
    <property type="entry name" value="BLL6612 PROTEIN"/>
    <property type="match status" value="1"/>
</dbReference>
<protein>
    <submittedName>
        <fullName evidence="4">RNA polymerase sigma factor</fullName>
    </submittedName>
</protein>
<evidence type="ECO:0000259" key="3">
    <source>
        <dbReference type="Pfam" id="PF20239"/>
    </source>
</evidence>
<organism evidence="4 5">
    <name type="scientific">Undibacterium umbellatum</name>
    <dbReference type="NCBI Taxonomy" id="2762300"/>
    <lineage>
        <taxon>Bacteria</taxon>
        <taxon>Pseudomonadati</taxon>
        <taxon>Pseudomonadota</taxon>
        <taxon>Betaproteobacteria</taxon>
        <taxon>Burkholderiales</taxon>
        <taxon>Oxalobacteraceae</taxon>
        <taxon>Undibacterium</taxon>
    </lineage>
</organism>
<evidence type="ECO:0000259" key="1">
    <source>
        <dbReference type="Pfam" id="PF04542"/>
    </source>
</evidence>